<keyword evidence="3" id="KW-0597">Phosphoprotein</keyword>
<keyword evidence="6" id="KW-0472">Membrane</keyword>
<comment type="catalytic activity">
    <reaction evidence="1">
        <text>ATP + protein L-histidine = ADP + protein N-phospho-L-histidine.</text>
        <dbReference type="EC" id="2.7.13.3"/>
    </reaction>
</comment>
<keyword evidence="6" id="KW-1133">Transmembrane helix</keyword>
<evidence type="ECO:0000256" key="6">
    <source>
        <dbReference type="SAM" id="Phobius"/>
    </source>
</evidence>
<dbReference type="InterPro" id="IPR011990">
    <property type="entry name" value="TPR-like_helical_dom_sf"/>
</dbReference>
<keyword evidence="6" id="KW-0812">Transmembrane</keyword>
<feature type="domain" description="Histidine kinase" evidence="7">
    <location>
        <begin position="358"/>
        <end position="576"/>
    </location>
</feature>
<feature type="coiled-coil region" evidence="5">
    <location>
        <begin position="328"/>
        <end position="387"/>
    </location>
</feature>
<keyword evidence="5" id="KW-0175">Coiled coil</keyword>
<dbReference type="Gene3D" id="1.25.40.10">
    <property type="entry name" value="Tetratricopeptide repeat domain"/>
    <property type="match status" value="1"/>
</dbReference>
<dbReference type="EC" id="2.7.13.3" evidence="2"/>
<reference evidence="8" key="1">
    <citation type="submission" date="2021-09" db="EMBL/GenBank/DDBJ databases">
        <authorList>
            <person name="Smyrli M."/>
        </authorList>
    </citation>
    <scope>NUCLEOTIDE SEQUENCE</scope>
    <source>
        <strain evidence="8">LAR25</strain>
    </source>
</reference>
<evidence type="ECO:0000256" key="5">
    <source>
        <dbReference type="SAM" id="Coils"/>
    </source>
</evidence>
<dbReference type="InterPro" id="IPR036097">
    <property type="entry name" value="HisK_dim/P_sf"/>
</dbReference>
<dbReference type="PRINTS" id="PR00344">
    <property type="entry name" value="BCTRLSENSOR"/>
</dbReference>
<name>A0A9X4ERJ9_9FLAO</name>
<sequence length="577" mass="66721">MEISKYCLSILLFIVFNFNVFSQSQEKIKDLDLFINRAETLSTNHSNKFFSKAFEFYKKRNFDSCYAYSGRALLGELRQEEKDIVNYIQSVSAAKKKLYKKALSSVLNMSENGLYESLKEQKLGQVYLSLKKFDKAIYHYEKWSKKNESSVLKIRRASFHNLGLSYLHKKEYSKAKEYFSKELSLIEQRDTAAIIRTKMDLANVYYNQYLDDDAIPLFVEAYDLAKLFSDLELKQYTAKNMAVVEKNRKNYQKSVDYYIEYGRWKDSIWNRDKIWELTEKDKQLAVAQKQQEIVLQEEQLKRQAVVQKSLVIGASGLLVFLGFLGYFYRELKSKNRFITQQKEELNVANKTKDYLFSVVSHDLRSPINTIKRQHEKLKRQLKNKEYDAVSETTNNAIALTESTSHLLNNVLHWSLEQNNQLSFKAEEYALKPLVEQAVYNFEEIAEAKNIALTTMLEATILVKADKESLKIVLRNLLDNALKYTGENGKIAIKTYNDSEEFSVIEIKDTGFGISEEKLAKIKGLEDLSIDKINRSEGVGLGMLLCQTLIKKNNGKLLIDSELEVGTTIRILLPNASA</sequence>
<dbReference type="InterPro" id="IPR019734">
    <property type="entry name" value="TPR_rpt"/>
</dbReference>
<dbReference type="Proteomes" id="UP001149303">
    <property type="component" value="Unassembled WGS sequence"/>
</dbReference>
<dbReference type="Pfam" id="PF02518">
    <property type="entry name" value="HATPase_c"/>
    <property type="match status" value="1"/>
</dbReference>
<dbReference type="InterPro" id="IPR003661">
    <property type="entry name" value="HisK_dim/P_dom"/>
</dbReference>
<comment type="caution">
    <text evidence="8">The sequence shown here is derived from an EMBL/GenBank/DDBJ whole genome shotgun (WGS) entry which is preliminary data.</text>
</comment>
<dbReference type="Gene3D" id="1.10.287.130">
    <property type="match status" value="1"/>
</dbReference>
<dbReference type="EMBL" id="JAIWJY010000011">
    <property type="protein sequence ID" value="MDE1208019.1"/>
    <property type="molecule type" value="Genomic_DNA"/>
</dbReference>
<gene>
    <name evidence="8" type="ORF">LCI24_14555</name>
</gene>
<dbReference type="InterPro" id="IPR004358">
    <property type="entry name" value="Sig_transdc_His_kin-like_C"/>
</dbReference>
<dbReference type="Gene3D" id="3.30.565.10">
    <property type="entry name" value="Histidine kinase-like ATPase, C-terminal domain"/>
    <property type="match status" value="1"/>
</dbReference>
<keyword evidence="9" id="KW-1185">Reference proteome</keyword>
<feature type="transmembrane region" description="Helical" evidence="6">
    <location>
        <begin position="310"/>
        <end position="328"/>
    </location>
</feature>
<keyword evidence="4" id="KW-0802">TPR repeat</keyword>
<evidence type="ECO:0000256" key="3">
    <source>
        <dbReference type="ARBA" id="ARBA00022553"/>
    </source>
</evidence>
<evidence type="ECO:0000259" key="7">
    <source>
        <dbReference type="PROSITE" id="PS50109"/>
    </source>
</evidence>
<dbReference type="SUPFAM" id="SSF47384">
    <property type="entry name" value="Homodimeric domain of signal transducing histidine kinase"/>
    <property type="match status" value="1"/>
</dbReference>
<evidence type="ECO:0000256" key="4">
    <source>
        <dbReference type="PROSITE-ProRule" id="PRU00339"/>
    </source>
</evidence>
<dbReference type="RefSeq" id="WP_274641028.1">
    <property type="nucleotide sequence ID" value="NZ_JAIWJY010000011.1"/>
</dbReference>
<dbReference type="InterPro" id="IPR036890">
    <property type="entry name" value="HATPase_C_sf"/>
</dbReference>
<dbReference type="PANTHER" id="PTHR43547:SF2">
    <property type="entry name" value="HYBRID SIGNAL TRANSDUCTION HISTIDINE KINASE C"/>
    <property type="match status" value="1"/>
</dbReference>
<evidence type="ECO:0000256" key="2">
    <source>
        <dbReference type="ARBA" id="ARBA00012438"/>
    </source>
</evidence>
<dbReference type="PROSITE" id="PS50109">
    <property type="entry name" value="HIS_KIN"/>
    <property type="match status" value="1"/>
</dbReference>
<dbReference type="PROSITE" id="PS50005">
    <property type="entry name" value="TPR"/>
    <property type="match status" value="1"/>
</dbReference>
<dbReference type="SUPFAM" id="SSF48452">
    <property type="entry name" value="TPR-like"/>
    <property type="match status" value="1"/>
</dbReference>
<dbReference type="InterPro" id="IPR005467">
    <property type="entry name" value="His_kinase_dom"/>
</dbReference>
<accession>A0A9X4ERJ9</accession>
<dbReference type="GO" id="GO:0000155">
    <property type="term" value="F:phosphorelay sensor kinase activity"/>
    <property type="evidence" value="ECO:0007669"/>
    <property type="project" value="InterPro"/>
</dbReference>
<protein>
    <recommendedName>
        <fullName evidence="2">histidine kinase</fullName>
        <ecNumber evidence="2">2.7.13.3</ecNumber>
    </recommendedName>
</protein>
<dbReference type="SMART" id="SM00387">
    <property type="entry name" value="HATPase_c"/>
    <property type="match status" value="1"/>
</dbReference>
<evidence type="ECO:0000313" key="9">
    <source>
        <dbReference type="Proteomes" id="UP001149303"/>
    </source>
</evidence>
<organism evidence="8 9">
    <name type="scientific">Tenacibaculum larymnensis</name>
    <dbReference type="NCBI Taxonomy" id="2878201"/>
    <lineage>
        <taxon>Bacteria</taxon>
        <taxon>Pseudomonadati</taxon>
        <taxon>Bacteroidota</taxon>
        <taxon>Flavobacteriia</taxon>
        <taxon>Flavobacteriales</taxon>
        <taxon>Flavobacteriaceae</taxon>
        <taxon>Tenacibaculum</taxon>
    </lineage>
</organism>
<dbReference type="InterPro" id="IPR003594">
    <property type="entry name" value="HATPase_dom"/>
</dbReference>
<feature type="repeat" description="TPR" evidence="4">
    <location>
        <begin position="156"/>
        <end position="189"/>
    </location>
</feature>
<dbReference type="SUPFAM" id="SSF55874">
    <property type="entry name" value="ATPase domain of HSP90 chaperone/DNA topoisomerase II/histidine kinase"/>
    <property type="match status" value="1"/>
</dbReference>
<evidence type="ECO:0000313" key="8">
    <source>
        <dbReference type="EMBL" id="MDE1208019.1"/>
    </source>
</evidence>
<evidence type="ECO:0000256" key="1">
    <source>
        <dbReference type="ARBA" id="ARBA00000085"/>
    </source>
</evidence>
<proteinExistence type="predicted"/>
<dbReference type="PANTHER" id="PTHR43547">
    <property type="entry name" value="TWO-COMPONENT HISTIDINE KINASE"/>
    <property type="match status" value="1"/>
</dbReference>
<dbReference type="AlphaFoldDB" id="A0A9X4ERJ9"/>
<dbReference type="SMART" id="SM00028">
    <property type="entry name" value="TPR"/>
    <property type="match status" value="3"/>
</dbReference>
<dbReference type="CDD" id="cd00082">
    <property type="entry name" value="HisKA"/>
    <property type="match status" value="1"/>
</dbReference>